<dbReference type="Proteomes" id="UP001176941">
    <property type="component" value="Chromosome 3"/>
</dbReference>
<organism evidence="1 2">
    <name type="scientific">Rangifer tarandus platyrhynchus</name>
    <name type="common">Svalbard reindeer</name>
    <dbReference type="NCBI Taxonomy" id="3082113"/>
    <lineage>
        <taxon>Eukaryota</taxon>
        <taxon>Metazoa</taxon>
        <taxon>Chordata</taxon>
        <taxon>Craniata</taxon>
        <taxon>Vertebrata</taxon>
        <taxon>Euteleostomi</taxon>
        <taxon>Mammalia</taxon>
        <taxon>Eutheria</taxon>
        <taxon>Laurasiatheria</taxon>
        <taxon>Artiodactyla</taxon>
        <taxon>Ruminantia</taxon>
        <taxon>Pecora</taxon>
        <taxon>Cervidae</taxon>
        <taxon>Odocoileinae</taxon>
        <taxon>Rangifer</taxon>
    </lineage>
</organism>
<evidence type="ECO:0000313" key="2">
    <source>
        <dbReference type="Proteomes" id="UP001176941"/>
    </source>
</evidence>
<gene>
    <name evidence="1" type="ORF">MRATA1EN1_LOCUS19753</name>
</gene>
<protein>
    <submittedName>
        <fullName evidence="1">Uncharacterized protein</fullName>
    </submittedName>
</protein>
<sequence length="108" mass="12131">MHLVEVICREVPDVFSEGGKSEMGHNMMGFSESQVSRDHQCQSLTLQGKQTFQNPQILTERPASGFPGGLFTSSVTCSERLERNTGKRQKLQLEGMKLGMKKRSLTVW</sequence>
<reference evidence="1" key="1">
    <citation type="submission" date="2023-04" db="EMBL/GenBank/DDBJ databases">
        <authorList>
            <consortium name="ELIXIR-Norway"/>
        </authorList>
    </citation>
    <scope>NUCLEOTIDE SEQUENCE [LARGE SCALE GENOMIC DNA]</scope>
</reference>
<name>A0ABN8ZF09_RANTA</name>
<proteinExistence type="predicted"/>
<keyword evidence="2" id="KW-1185">Reference proteome</keyword>
<accession>A0ABN8ZF09</accession>
<dbReference type="EMBL" id="OX459939">
    <property type="protein sequence ID" value="CAI9170791.1"/>
    <property type="molecule type" value="Genomic_DNA"/>
</dbReference>
<evidence type="ECO:0000313" key="1">
    <source>
        <dbReference type="EMBL" id="CAI9170791.1"/>
    </source>
</evidence>